<organism evidence="1 3">
    <name type="scientific">Moraxella nonliquefaciens</name>
    <dbReference type="NCBI Taxonomy" id="478"/>
    <lineage>
        <taxon>Bacteria</taxon>
        <taxon>Pseudomonadati</taxon>
        <taxon>Pseudomonadota</taxon>
        <taxon>Gammaproteobacteria</taxon>
        <taxon>Moraxellales</taxon>
        <taxon>Moraxellaceae</taxon>
        <taxon>Moraxella</taxon>
    </lineage>
</organism>
<name>A0A1B8QNZ2_MORNO</name>
<dbReference type="Proteomes" id="UP000594834">
    <property type="component" value="Chromosome"/>
</dbReference>
<dbReference type="InterPro" id="IPR028958">
    <property type="entry name" value="Imm42"/>
</dbReference>
<sequence length="199" mass="23435">MIFGNPDTFAIYVDEVKNWLFDKEINGIVGIYIKGRFFLTNYGLVSLYNEFENIIKVSNDIPCNQLVFNLSDVEILKFMLMERYPNWCANSEYEWEENLDNWDDVEENFKFDLSLESFSKGHNGSFHLFGVRSLNDKIKLIFYIKNNLMDFFNFSLLNDSNILSIIIDISDYIFIINELMIFLENNGISVSWDSKPKTL</sequence>
<reference evidence="1 3" key="1">
    <citation type="submission" date="2016-05" db="EMBL/GenBank/DDBJ databases">
        <title>Draft genome sequence of Moraxella nonliquefaciens CCUG 348T.</title>
        <authorList>
            <person name="Salva-Serra F."/>
            <person name="Engstrom-Jakobsson H."/>
            <person name="Thorell K."/>
            <person name="Gonzales-Siles L."/>
            <person name="Karlsson R."/>
            <person name="Boulund F."/>
            <person name="Engstrand L."/>
            <person name="Kristiansson E."/>
            <person name="Moore E."/>
        </authorList>
    </citation>
    <scope>NUCLEOTIDE SEQUENCE [LARGE SCALE GENOMIC DNA]</scope>
    <source>
        <strain evidence="1 3">CCUG 348</strain>
    </source>
</reference>
<evidence type="ECO:0000313" key="2">
    <source>
        <dbReference type="EMBL" id="QPT44901.1"/>
    </source>
</evidence>
<evidence type="ECO:0000313" key="4">
    <source>
        <dbReference type="Proteomes" id="UP000594834"/>
    </source>
</evidence>
<accession>A0A1B8QNZ2</accession>
<dbReference type="STRING" id="478.A7456_10010"/>
<protein>
    <recommendedName>
        <fullName evidence="5">Immunity protein 42</fullName>
    </recommendedName>
</protein>
<dbReference type="EMBL" id="CP065728">
    <property type="protein sequence ID" value="QPT44901.1"/>
    <property type="molecule type" value="Genomic_DNA"/>
</dbReference>
<dbReference type="AlphaFoldDB" id="A0A1B8QNZ2"/>
<evidence type="ECO:0000313" key="1">
    <source>
        <dbReference type="EMBL" id="OBX85933.1"/>
    </source>
</evidence>
<proteinExistence type="predicted"/>
<evidence type="ECO:0008006" key="5">
    <source>
        <dbReference type="Google" id="ProtNLM"/>
    </source>
</evidence>
<evidence type="ECO:0000313" key="3">
    <source>
        <dbReference type="Proteomes" id="UP000092575"/>
    </source>
</evidence>
<dbReference type="Pfam" id="PF15593">
    <property type="entry name" value="Imm42"/>
    <property type="match status" value="1"/>
</dbReference>
<keyword evidence="4" id="KW-1185">Reference proteome</keyword>
<gene>
    <name evidence="1" type="ORF">A7456_10010</name>
    <name evidence="2" type="ORF">I6G26_02345</name>
</gene>
<dbReference type="RefSeq" id="WP_067007714.1">
    <property type="nucleotide sequence ID" value="NZ_CP065728.1"/>
</dbReference>
<reference evidence="2 4" key="2">
    <citation type="submission" date="2020-12" db="EMBL/GenBank/DDBJ databases">
        <title>FDA dAtabase for Regulatory Grade micrObial Sequences (FDA-ARGOS): Supporting development and validation of Infectious Disease Dx tests.</title>
        <authorList>
            <person name="Sproer C."/>
            <person name="Gronow S."/>
            <person name="Severitt S."/>
            <person name="Schroder I."/>
            <person name="Tallon L."/>
            <person name="Sadzewicz L."/>
            <person name="Zhao X."/>
            <person name="Boylan J."/>
            <person name="Ott S."/>
            <person name="Bowen H."/>
            <person name="Vavikolanu K."/>
            <person name="Mehta A."/>
            <person name="Aluvathingal J."/>
            <person name="Nadendla S."/>
            <person name="Lowell S."/>
            <person name="Myers T."/>
            <person name="Yan Y."/>
            <person name="Sichtig H."/>
        </authorList>
    </citation>
    <scope>NUCLEOTIDE SEQUENCE [LARGE SCALE GENOMIC DNA]</scope>
    <source>
        <strain evidence="2 4">FDAARGOS_869</strain>
    </source>
</reference>
<dbReference type="EMBL" id="LXTW01000007">
    <property type="protein sequence ID" value="OBX85933.1"/>
    <property type="molecule type" value="Genomic_DNA"/>
</dbReference>
<dbReference type="Proteomes" id="UP000092575">
    <property type="component" value="Unassembled WGS sequence"/>
</dbReference>